<feature type="transmembrane region" description="Helical" evidence="6">
    <location>
        <begin position="245"/>
        <end position="264"/>
    </location>
</feature>
<sequence length="552" mass="60937">MHGEDLVHLIGEWGPYQLRLFLLLSLPIVMKGFQNMMTVVIFSAPAHRCKIPGLNNDTYAIQNEAHEVMVSETIPVDKDGAYDDCQMYTDSEGTFGNGTYACHAWVYDRSDFVSTIITQFDLVCDKREFRAHYNMAYMLGLLAGSSATGVLCDRFGRKPIFFVSLIVSMVVGVVAAYPGMVEVLITLRFLLGATGSGVYLALYVLTMEFVGPSKRTLAGSLMMVIWLVGPYLVGAISFGIRDWRYIQLLSAIPLVFCISFWWLIPESPRWMLTKGKVTETLKVVTKAAEVNKMTLPPDLDLSPAKEEDDSDKKDSRQGPLQYMKHPNLVIRSLIICFNWSVVAMTYYGLSLNVDNLVGNVRVNFMLSNTVELVGYVIVWILLDRVGRKRLHFGLMLVCGVALLATIFVVMYGSSDIAWLTTALAMVGKLCVSGAFSVIYLFTAELYPTVLRNFGMGCSSTIARVGSALSPYIADLGVYVGGQFSKALPLIIFGAFAVTAGGLSLILPETLNRKLPDTIEDAVNFGRKGKEPAVRMTEMKAEPQNGNAETAKY</sequence>
<evidence type="ECO:0000256" key="1">
    <source>
        <dbReference type="ARBA" id="ARBA00004141"/>
    </source>
</evidence>
<proteinExistence type="predicted"/>
<evidence type="ECO:0000256" key="6">
    <source>
        <dbReference type="SAM" id="Phobius"/>
    </source>
</evidence>
<protein>
    <recommendedName>
        <fullName evidence="7">Major facilitator superfamily (MFS) profile domain-containing protein</fullName>
    </recommendedName>
</protein>
<feature type="transmembrane region" description="Helical" evidence="6">
    <location>
        <begin position="418"/>
        <end position="441"/>
    </location>
</feature>
<dbReference type="EMBL" id="JACVVK020000021">
    <property type="protein sequence ID" value="KAK7503296.1"/>
    <property type="molecule type" value="Genomic_DNA"/>
</dbReference>
<feature type="transmembrane region" description="Helical" evidence="6">
    <location>
        <begin position="185"/>
        <end position="205"/>
    </location>
</feature>
<evidence type="ECO:0000259" key="7">
    <source>
        <dbReference type="PROSITE" id="PS50850"/>
    </source>
</evidence>
<dbReference type="CDD" id="cd17317">
    <property type="entry name" value="MFS_SLC22"/>
    <property type="match status" value="1"/>
</dbReference>
<keyword evidence="4 6" id="KW-0472">Membrane</keyword>
<dbReference type="InterPro" id="IPR020846">
    <property type="entry name" value="MFS_dom"/>
</dbReference>
<dbReference type="InterPro" id="IPR036259">
    <property type="entry name" value="MFS_trans_sf"/>
</dbReference>
<feature type="transmembrane region" description="Helical" evidence="6">
    <location>
        <begin position="453"/>
        <end position="473"/>
    </location>
</feature>
<dbReference type="Proteomes" id="UP001519460">
    <property type="component" value="Unassembled WGS sequence"/>
</dbReference>
<evidence type="ECO:0000256" key="2">
    <source>
        <dbReference type="ARBA" id="ARBA00022692"/>
    </source>
</evidence>
<keyword evidence="2 6" id="KW-0812">Transmembrane</keyword>
<dbReference type="InterPro" id="IPR011701">
    <property type="entry name" value="MFS"/>
</dbReference>
<dbReference type="GO" id="GO:0016020">
    <property type="term" value="C:membrane"/>
    <property type="evidence" value="ECO:0007669"/>
    <property type="project" value="UniProtKB-SubCell"/>
</dbReference>
<feature type="transmembrane region" description="Helical" evidence="6">
    <location>
        <begin position="361"/>
        <end position="382"/>
    </location>
</feature>
<evidence type="ECO:0000313" key="8">
    <source>
        <dbReference type="EMBL" id="KAK7503296.1"/>
    </source>
</evidence>
<feature type="transmembrane region" description="Helical" evidence="6">
    <location>
        <begin position="394"/>
        <end position="412"/>
    </location>
</feature>
<dbReference type="Pfam" id="PF07690">
    <property type="entry name" value="MFS_1"/>
    <property type="match status" value="1"/>
</dbReference>
<feature type="transmembrane region" description="Helical" evidence="6">
    <location>
        <begin position="485"/>
        <end position="506"/>
    </location>
</feature>
<evidence type="ECO:0000256" key="4">
    <source>
        <dbReference type="ARBA" id="ARBA00023136"/>
    </source>
</evidence>
<name>A0ABD0LW11_9CAEN</name>
<dbReference type="PROSITE" id="PS50850">
    <property type="entry name" value="MFS"/>
    <property type="match status" value="1"/>
</dbReference>
<feature type="domain" description="Major facilitator superfamily (MFS) profile" evidence="7">
    <location>
        <begin position="20"/>
        <end position="511"/>
    </location>
</feature>
<evidence type="ECO:0000256" key="5">
    <source>
        <dbReference type="SAM" id="MobiDB-lite"/>
    </source>
</evidence>
<organism evidence="8 9">
    <name type="scientific">Batillaria attramentaria</name>
    <dbReference type="NCBI Taxonomy" id="370345"/>
    <lineage>
        <taxon>Eukaryota</taxon>
        <taxon>Metazoa</taxon>
        <taxon>Spiralia</taxon>
        <taxon>Lophotrochozoa</taxon>
        <taxon>Mollusca</taxon>
        <taxon>Gastropoda</taxon>
        <taxon>Caenogastropoda</taxon>
        <taxon>Sorbeoconcha</taxon>
        <taxon>Cerithioidea</taxon>
        <taxon>Batillariidae</taxon>
        <taxon>Batillaria</taxon>
    </lineage>
</organism>
<reference evidence="8 9" key="1">
    <citation type="journal article" date="2023" name="Sci. Data">
        <title>Genome assembly of the Korean intertidal mud-creeper Batillaria attramentaria.</title>
        <authorList>
            <person name="Patra A.K."/>
            <person name="Ho P.T."/>
            <person name="Jun S."/>
            <person name="Lee S.J."/>
            <person name="Kim Y."/>
            <person name="Won Y.J."/>
        </authorList>
    </citation>
    <scope>NUCLEOTIDE SEQUENCE [LARGE SCALE GENOMIC DNA]</scope>
    <source>
        <strain evidence="8">Wonlab-2016</strain>
    </source>
</reference>
<comment type="subcellular location">
    <subcellularLocation>
        <location evidence="1">Membrane</location>
        <topology evidence="1">Multi-pass membrane protein</topology>
    </subcellularLocation>
</comment>
<keyword evidence="9" id="KW-1185">Reference proteome</keyword>
<gene>
    <name evidence="8" type="ORF">BaRGS_00005561</name>
</gene>
<comment type="caution">
    <text evidence="8">The sequence shown here is derived from an EMBL/GenBank/DDBJ whole genome shotgun (WGS) entry which is preliminary data.</text>
</comment>
<feature type="transmembrane region" description="Helical" evidence="6">
    <location>
        <begin position="20"/>
        <end position="42"/>
    </location>
</feature>
<dbReference type="Gene3D" id="1.20.1250.20">
    <property type="entry name" value="MFS general substrate transporter like domains"/>
    <property type="match status" value="1"/>
</dbReference>
<feature type="transmembrane region" description="Helical" evidence="6">
    <location>
        <begin position="217"/>
        <end position="239"/>
    </location>
</feature>
<feature type="region of interest" description="Disordered" evidence="5">
    <location>
        <begin position="295"/>
        <end position="319"/>
    </location>
</feature>
<accession>A0ABD0LW11</accession>
<feature type="transmembrane region" description="Helical" evidence="6">
    <location>
        <begin position="328"/>
        <end position="349"/>
    </location>
</feature>
<keyword evidence="3 6" id="KW-1133">Transmembrane helix</keyword>
<evidence type="ECO:0000256" key="3">
    <source>
        <dbReference type="ARBA" id="ARBA00022989"/>
    </source>
</evidence>
<dbReference type="PANTHER" id="PTHR24064">
    <property type="entry name" value="SOLUTE CARRIER FAMILY 22 MEMBER"/>
    <property type="match status" value="1"/>
</dbReference>
<dbReference type="SUPFAM" id="SSF103473">
    <property type="entry name" value="MFS general substrate transporter"/>
    <property type="match status" value="1"/>
</dbReference>
<feature type="transmembrane region" description="Helical" evidence="6">
    <location>
        <begin position="160"/>
        <end position="179"/>
    </location>
</feature>
<dbReference type="AlphaFoldDB" id="A0ABD0LW11"/>
<evidence type="ECO:0000313" key="9">
    <source>
        <dbReference type="Proteomes" id="UP001519460"/>
    </source>
</evidence>